<evidence type="ECO:0000313" key="3">
    <source>
        <dbReference type="Proteomes" id="UP000576209"/>
    </source>
</evidence>
<evidence type="ECO:0000259" key="1">
    <source>
        <dbReference type="SMART" id="SM00849"/>
    </source>
</evidence>
<organism evidence="2 3">
    <name type="scientific">Neolewinella aquimaris</name>
    <dbReference type="NCBI Taxonomy" id="1835722"/>
    <lineage>
        <taxon>Bacteria</taxon>
        <taxon>Pseudomonadati</taxon>
        <taxon>Bacteroidota</taxon>
        <taxon>Saprospiria</taxon>
        <taxon>Saprospirales</taxon>
        <taxon>Lewinellaceae</taxon>
        <taxon>Neolewinella</taxon>
    </lineage>
</organism>
<evidence type="ECO:0000313" key="2">
    <source>
        <dbReference type="EMBL" id="MBB4078635.1"/>
    </source>
</evidence>
<dbReference type="SUPFAM" id="SSF56281">
    <property type="entry name" value="Metallo-hydrolase/oxidoreductase"/>
    <property type="match status" value="1"/>
</dbReference>
<accession>A0A840E4P9</accession>
<proteinExistence type="predicted"/>
<dbReference type="InterPro" id="IPR001279">
    <property type="entry name" value="Metallo-B-lactamas"/>
</dbReference>
<dbReference type="InterPro" id="IPR050855">
    <property type="entry name" value="NDM-1-like"/>
</dbReference>
<comment type="caution">
    <text evidence="2">The sequence shown here is derived from an EMBL/GenBank/DDBJ whole genome shotgun (WGS) entry which is preliminary data.</text>
</comment>
<feature type="domain" description="Metallo-beta-lactamase" evidence="1">
    <location>
        <begin position="20"/>
        <end position="206"/>
    </location>
</feature>
<dbReference type="PANTHER" id="PTHR42951">
    <property type="entry name" value="METALLO-BETA-LACTAMASE DOMAIN-CONTAINING"/>
    <property type="match status" value="1"/>
</dbReference>
<sequence>MIVQLHSPSLRLYESALMRTVTSLVVGDEYLLLVDPNWLPQEVEYIHFEAEALREGRKCYLLFTHSDYDHITGYGKFPGYTTLASAAFVNSPQGEETMEQIRAFDDEYYLSRDYPLSYPTIDLPIAGDGVEQKIGEDAYAFYQAPGHNADGLITLNRSRGILIVGDYLSNVEFPFVYHSFADYRETLDKLAHLIATEPIKVLVTGHGDHTSDRTEMLHRIEESRGYLNEVESCVRDDRSFDAQPLFQRYGFPRVMKKYHQANLELARQSVR</sequence>
<reference evidence="2 3" key="1">
    <citation type="submission" date="2020-08" db="EMBL/GenBank/DDBJ databases">
        <title>Genomic Encyclopedia of Type Strains, Phase IV (KMG-IV): sequencing the most valuable type-strain genomes for metagenomic binning, comparative biology and taxonomic classification.</title>
        <authorList>
            <person name="Goeker M."/>
        </authorList>
    </citation>
    <scope>NUCLEOTIDE SEQUENCE [LARGE SCALE GENOMIC DNA]</scope>
    <source>
        <strain evidence="2 3">DSM 105137</strain>
    </source>
</reference>
<dbReference type="SMART" id="SM00849">
    <property type="entry name" value="Lactamase_B"/>
    <property type="match status" value="1"/>
</dbReference>
<gene>
    <name evidence="2" type="ORF">GGR28_001248</name>
</gene>
<dbReference type="Gene3D" id="3.60.15.10">
    <property type="entry name" value="Ribonuclease Z/Hydroxyacylglutathione hydrolase-like"/>
    <property type="match status" value="1"/>
</dbReference>
<dbReference type="GO" id="GO:0016787">
    <property type="term" value="F:hydrolase activity"/>
    <property type="evidence" value="ECO:0007669"/>
    <property type="project" value="UniProtKB-KW"/>
</dbReference>
<dbReference type="Pfam" id="PF00753">
    <property type="entry name" value="Lactamase_B"/>
    <property type="match status" value="1"/>
</dbReference>
<dbReference type="InterPro" id="IPR036866">
    <property type="entry name" value="RibonucZ/Hydroxyglut_hydro"/>
</dbReference>
<dbReference type="RefSeq" id="WP_183494873.1">
    <property type="nucleotide sequence ID" value="NZ_JACIFF010000002.1"/>
</dbReference>
<protein>
    <submittedName>
        <fullName evidence="2">Glyoxylase-like metal-dependent hydrolase (Beta-lactamase superfamily II)</fullName>
    </submittedName>
</protein>
<dbReference type="Proteomes" id="UP000576209">
    <property type="component" value="Unassembled WGS sequence"/>
</dbReference>
<dbReference type="EMBL" id="JACIFF010000002">
    <property type="protein sequence ID" value="MBB4078635.1"/>
    <property type="molecule type" value="Genomic_DNA"/>
</dbReference>
<keyword evidence="3" id="KW-1185">Reference proteome</keyword>
<keyword evidence="2" id="KW-0378">Hydrolase</keyword>
<dbReference type="AlphaFoldDB" id="A0A840E4P9"/>
<name>A0A840E4P9_9BACT</name>